<dbReference type="InterPro" id="IPR013656">
    <property type="entry name" value="PAS_4"/>
</dbReference>
<dbReference type="SUPFAM" id="SSF55874">
    <property type="entry name" value="ATPase domain of HSP90 chaperone/DNA topoisomerase II/histidine kinase"/>
    <property type="match status" value="1"/>
</dbReference>
<dbReference type="eggNOG" id="arCOG06796">
    <property type="taxonomic scope" value="Archaea"/>
</dbReference>
<dbReference type="SUPFAM" id="SSF55781">
    <property type="entry name" value="GAF domain-like"/>
    <property type="match status" value="2"/>
</dbReference>
<evidence type="ECO:0000256" key="7">
    <source>
        <dbReference type="ARBA" id="ARBA00022741"/>
    </source>
</evidence>
<evidence type="ECO:0000256" key="6">
    <source>
        <dbReference type="ARBA" id="ARBA00022692"/>
    </source>
</evidence>
<dbReference type="Gene3D" id="3.40.50.2300">
    <property type="match status" value="1"/>
</dbReference>
<dbReference type="InterPro" id="IPR003594">
    <property type="entry name" value="HATPase_dom"/>
</dbReference>
<dbReference type="CDD" id="cd00082">
    <property type="entry name" value="HisKA"/>
    <property type="match status" value="1"/>
</dbReference>
<keyword evidence="10" id="KW-1133">Transmembrane helix</keyword>
<keyword evidence="7" id="KW-0547">Nucleotide-binding</keyword>
<dbReference type="Gene3D" id="3.30.450.20">
    <property type="entry name" value="PAS domain"/>
    <property type="match status" value="3"/>
</dbReference>
<keyword evidence="8 15" id="KW-0418">Kinase</keyword>
<dbReference type="InterPro" id="IPR036890">
    <property type="entry name" value="HATPase_C_sf"/>
</dbReference>
<dbReference type="EC" id="2.7.13.3" evidence="3"/>
<sequence>MDSPVLCVGTTDVPLPAGTRVAETPSEAVSVLTGGEAVRCVVCSVGSGPTEWAAEAVERVRNADATVPILVVSEATDGDLAIDVGRAGADEYVSQERLETDGETVADRVRAVSEGDARPANIELREQAVALERLAGIIADRSRSFEEKVGDVLELGCERLGLGIGYLSEIDGDRFSFTQSRGLEALLEAAGTDHLLSESVPLETTYCRRVVDSGDVSGFAVGVEGTPWEDTLIRDDIDFGTYLGGPVVVDGDIEGTLCFADGEPRSTEFSDAEQTFVEVAVEWVSQEFERRTYWNELQETTTRLERTFDRISDAVFALDENWSFTYLNGQAETLLDREADELVGKNVWEEFSEALGQQYEHEYRRAMETQEPVTFEDYYEPLDLWTEVNAYPSEDGLSVFFRDITKQKRREQVLRGLLETSRALFRTESQEAIAETVVDATEDILDIDISGVHLYDDGTGTLQSAAASTAVFELVGEPPTYEVGEGLIGSVFESGEPKTYDDIERIDAYDYGSVRSAIAVPMGDHGVLSVGSETPGAFDGSDESVVELLATTAAAALDRAARLSTLKTYETVLESTEDMIYLADADGRITYLTAPLAEWLGYDREDLVGESVTSVFPDAKPTGEAATDGQRTIEATAHTAGGDPRLAEVTVAPLENGGVVASVDDIRELAATKAELSTERDRFAELFERIPDPVVEATIDDEEVRIEGVNSAFESVFGYESSSVVGQKAGDVIVPESRAETADELREMLKSDGVATREIRRRTVSGPRQFLFRGFVYQTGETDHVFGIYTDITEQNERERYLRVTNRILRHNLRNDLNVVRGFAELLAAELDDPEHVDYAERIFETADELVSLAADANELRNVVGRNVGPGLEEAALAPFVERVSEQLKARYPSATIDRSVPPAETAVVDSRFETVLEHVIENAIVHNGDEPSVRVTVGETDDTAVTELWIDDDGPGIPETARKIITGEREITQLEHTTGIGLWVARWVIEAYGGELDFGTSDLGGTRVVLRLPSNARED</sequence>
<dbReference type="eggNOG" id="arCOG02369">
    <property type="taxonomic scope" value="Archaea"/>
</dbReference>
<evidence type="ECO:0000256" key="10">
    <source>
        <dbReference type="ARBA" id="ARBA00022989"/>
    </source>
</evidence>
<dbReference type="Proteomes" id="UP000002698">
    <property type="component" value="Chromosome"/>
</dbReference>
<reference evidence="15 16" key="1">
    <citation type="journal article" date="2005" name="Genome Res.">
        <title>Living with two extremes: conclusions from the genome sequence of Natronomonas pharaonis.</title>
        <authorList>
            <person name="Falb M."/>
            <person name="Pfeiffer F."/>
            <person name="Palm P."/>
            <person name="Rodewald K."/>
            <person name="Hickmann V."/>
            <person name="Tittor J."/>
            <person name="Oesterhelt D."/>
        </authorList>
    </citation>
    <scope>NUCLEOTIDE SEQUENCE [LARGE SCALE GENOMIC DNA]</scope>
    <source>
        <strain evidence="16">ATCC 35678 / DSM 2160 / CIP 103997 / JCM 8858 / NBRC 14720 / NCIMB 2260 / Gabara</strain>
    </source>
</reference>
<dbReference type="InterPro" id="IPR000014">
    <property type="entry name" value="PAS"/>
</dbReference>
<name>A0A1U7EVJ9_NATPD</name>
<dbReference type="InterPro" id="IPR035965">
    <property type="entry name" value="PAS-like_dom_sf"/>
</dbReference>
<accession>A0A1U7EVJ9</accession>
<dbReference type="SUPFAM" id="SSF47384">
    <property type="entry name" value="Homodimeric domain of signal transducing histidine kinase"/>
    <property type="match status" value="1"/>
</dbReference>
<dbReference type="GO" id="GO:0000156">
    <property type="term" value="F:phosphorelay response regulator activity"/>
    <property type="evidence" value="ECO:0007669"/>
    <property type="project" value="TreeGrafter"/>
</dbReference>
<dbReference type="AlphaFoldDB" id="A0A1U7EVJ9"/>
<gene>
    <name evidence="15" type="ordered locus">NP_1912A</name>
</gene>
<evidence type="ECO:0000313" key="16">
    <source>
        <dbReference type="Proteomes" id="UP000002698"/>
    </source>
</evidence>
<dbReference type="SMART" id="SM00065">
    <property type="entry name" value="GAF"/>
    <property type="match status" value="2"/>
</dbReference>
<evidence type="ECO:0000256" key="9">
    <source>
        <dbReference type="ARBA" id="ARBA00022840"/>
    </source>
</evidence>
<dbReference type="SUPFAM" id="SSF55785">
    <property type="entry name" value="PYP-like sensor domain (PAS domain)"/>
    <property type="match status" value="3"/>
</dbReference>
<dbReference type="SMART" id="SM00091">
    <property type="entry name" value="PAS"/>
    <property type="match status" value="3"/>
</dbReference>
<dbReference type="InterPro" id="IPR003661">
    <property type="entry name" value="HisK_dim/P_dom"/>
</dbReference>
<keyword evidence="6" id="KW-0812">Transmembrane</keyword>
<keyword evidence="4" id="KW-0597">Phosphoprotein</keyword>
<dbReference type="PRINTS" id="PR00344">
    <property type="entry name" value="BCTRLSENSOR"/>
</dbReference>
<dbReference type="InterPro" id="IPR050351">
    <property type="entry name" value="BphY/WalK/GraS-like"/>
</dbReference>
<evidence type="ECO:0000256" key="4">
    <source>
        <dbReference type="ARBA" id="ARBA00022553"/>
    </source>
</evidence>
<dbReference type="KEGG" id="nph:NP_1912A"/>
<dbReference type="GO" id="GO:0007234">
    <property type="term" value="P:osmosensory signaling via phosphorelay pathway"/>
    <property type="evidence" value="ECO:0007669"/>
    <property type="project" value="TreeGrafter"/>
</dbReference>
<dbReference type="InterPro" id="IPR003018">
    <property type="entry name" value="GAF"/>
</dbReference>
<dbReference type="PANTHER" id="PTHR42878:SF7">
    <property type="entry name" value="SENSOR HISTIDINE KINASE GLRK"/>
    <property type="match status" value="1"/>
</dbReference>
<evidence type="ECO:0000256" key="5">
    <source>
        <dbReference type="ARBA" id="ARBA00022679"/>
    </source>
</evidence>
<keyword evidence="5 15" id="KW-0808">Transferase</keyword>
<dbReference type="EnsemblBacteria" id="CAI49047">
    <property type="protein sequence ID" value="CAI49047"/>
    <property type="gene ID" value="NP_1912A"/>
</dbReference>
<evidence type="ECO:0000259" key="14">
    <source>
        <dbReference type="PROSITE" id="PS50112"/>
    </source>
</evidence>
<dbReference type="STRING" id="348780.NP_1912A"/>
<dbReference type="CDD" id="cd00130">
    <property type="entry name" value="PAS"/>
    <property type="match status" value="3"/>
</dbReference>
<evidence type="ECO:0000256" key="8">
    <source>
        <dbReference type="ARBA" id="ARBA00022777"/>
    </source>
</evidence>
<dbReference type="GO" id="GO:0030295">
    <property type="term" value="F:protein kinase activator activity"/>
    <property type="evidence" value="ECO:0007669"/>
    <property type="project" value="TreeGrafter"/>
</dbReference>
<comment type="subcellular location">
    <subcellularLocation>
        <location evidence="2">Membrane</location>
        <topology evidence="2">Multi-pass membrane protein</topology>
    </subcellularLocation>
</comment>
<dbReference type="Pfam" id="PF02518">
    <property type="entry name" value="HATPase_c"/>
    <property type="match status" value="1"/>
</dbReference>
<evidence type="ECO:0000259" key="13">
    <source>
        <dbReference type="PROSITE" id="PS50109"/>
    </source>
</evidence>
<evidence type="ECO:0000256" key="12">
    <source>
        <dbReference type="ARBA" id="ARBA00023136"/>
    </source>
</evidence>
<dbReference type="GO" id="GO:0016020">
    <property type="term" value="C:membrane"/>
    <property type="evidence" value="ECO:0007669"/>
    <property type="project" value="UniProtKB-SubCell"/>
</dbReference>
<comment type="catalytic activity">
    <reaction evidence="1">
        <text>ATP + protein L-histidine = ADP + protein N-phospho-L-histidine.</text>
        <dbReference type="EC" id="2.7.13.3"/>
    </reaction>
</comment>
<proteinExistence type="predicted"/>
<dbReference type="PANTHER" id="PTHR42878">
    <property type="entry name" value="TWO-COMPONENT HISTIDINE KINASE"/>
    <property type="match status" value="1"/>
</dbReference>
<evidence type="ECO:0000256" key="3">
    <source>
        <dbReference type="ARBA" id="ARBA00012438"/>
    </source>
</evidence>
<keyword evidence="11" id="KW-0902">Two-component regulatory system</keyword>
<dbReference type="SMART" id="SM00387">
    <property type="entry name" value="HATPase_c"/>
    <property type="match status" value="1"/>
</dbReference>
<dbReference type="Gene3D" id="3.30.450.40">
    <property type="match status" value="2"/>
</dbReference>
<keyword evidence="16" id="KW-1185">Reference proteome</keyword>
<dbReference type="Pfam" id="PF13185">
    <property type="entry name" value="GAF_2"/>
    <property type="match status" value="1"/>
</dbReference>
<dbReference type="Pfam" id="PF08448">
    <property type="entry name" value="PAS_4"/>
    <property type="match status" value="3"/>
</dbReference>
<evidence type="ECO:0000256" key="2">
    <source>
        <dbReference type="ARBA" id="ARBA00004141"/>
    </source>
</evidence>
<keyword evidence="12" id="KW-0472">Membrane</keyword>
<dbReference type="eggNOG" id="arCOG02329">
    <property type="taxonomic scope" value="Archaea"/>
</dbReference>
<dbReference type="Gene3D" id="3.30.565.10">
    <property type="entry name" value="Histidine kinase-like ATPase, C-terminal domain"/>
    <property type="match status" value="1"/>
</dbReference>
<dbReference type="GO" id="GO:0000155">
    <property type="term" value="F:phosphorelay sensor kinase activity"/>
    <property type="evidence" value="ECO:0007669"/>
    <property type="project" value="InterPro"/>
</dbReference>
<feature type="domain" description="Histidine kinase" evidence="13">
    <location>
        <begin position="808"/>
        <end position="1017"/>
    </location>
</feature>
<dbReference type="GO" id="GO:0005524">
    <property type="term" value="F:ATP binding"/>
    <property type="evidence" value="ECO:0007669"/>
    <property type="project" value="UniProtKB-KW"/>
</dbReference>
<dbReference type="HOGENOM" id="CLU_010703_0_0_2"/>
<dbReference type="EMBL" id="CR936257">
    <property type="protein sequence ID" value="CAI49047.1"/>
    <property type="molecule type" value="Genomic_DNA"/>
</dbReference>
<dbReference type="PROSITE" id="PS50112">
    <property type="entry name" value="PAS"/>
    <property type="match status" value="3"/>
</dbReference>
<feature type="domain" description="PAS" evidence="14">
    <location>
        <begin position="679"/>
        <end position="752"/>
    </location>
</feature>
<dbReference type="eggNOG" id="arCOG02364">
    <property type="taxonomic scope" value="Archaea"/>
</dbReference>
<dbReference type="InterPro" id="IPR004358">
    <property type="entry name" value="Sig_transdc_His_kin-like_C"/>
</dbReference>
<dbReference type="Pfam" id="PF00512">
    <property type="entry name" value="HisKA"/>
    <property type="match status" value="1"/>
</dbReference>
<feature type="domain" description="PAS" evidence="14">
    <location>
        <begin position="300"/>
        <end position="370"/>
    </location>
</feature>
<keyword evidence="9" id="KW-0067">ATP-binding</keyword>
<dbReference type="InterPro" id="IPR005467">
    <property type="entry name" value="His_kinase_dom"/>
</dbReference>
<evidence type="ECO:0000256" key="1">
    <source>
        <dbReference type="ARBA" id="ARBA00000085"/>
    </source>
</evidence>
<evidence type="ECO:0000313" key="15">
    <source>
        <dbReference type="EMBL" id="CAI49047.1"/>
    </source>
</evidence>
<feature type="domain" description="PAS" evidence="14">
    <location>
        <begin position="565"/>
        <end position="611"/>
    </location>
</feature>
<dbReference type="Pfam" id="PF01590">
    <property type="entry name" value="GAF"/>
    <property type="match status" value="1"/>
</dbReference>
<dbReference type="InterPro" id="IPR029016">
    <property type="entry name" value="GAF-like_dom_sf"/>
</dbReference>
<dbReference type="InterPro" id="IPR036097">
    <property type="entry name" value="HisK_dim/P_sf"/>
</dbReference>
<dbReference type="SMART" id="SM00388">
    <property type="entry name" value="HisKA"/>
    <property type="match status" value="1"/>
</dbReference>
<evidence type="ECO:0000256" key="11">
    <source>
        <dbReference type="ARBA" id="ARBA00023012"/>
    </source>
</evidence>
<dbReference type="PROSITE" id="PS50109">
    <property type="entry name" value="HIS_KIN"/>
    <property type="match status" value="1"/>
</dbReference>
<dbReference type="NCBIfam" id="TIGR00229">
    <property type="entry name" value="sensory_box"/>
    <property type="match status" value="3"/>
</dbReference>
<organism evidence="15 16">
    <name type="scientific">Natronomonas pharaonis (strain ATCC 35678 / DSM 2160 / CIP 103997 / JCM 8858 / NBRC 14720 / NCIMB 2260 / Gabara)</name>
    <name type="common">Halobacterium pharaonis</name>
    <dbReference type="NCBI Taxonomy" id="348780"/>
    <lineage>
        <taxon>Archaea</taxon>
        <taxon>Methanobacteriati</taxon>
        <taxon>Methanobacteriota</taxon>
        <taxon>Stenosarchaea group</taxon>
        <taxon>Halobacteria</taxon>
        <taxon>Halobacteriales</taxon>
        <taxon>Natronomonadaceae</taxon>
        <taxon>Natronomonas</taxon>
    </lineage>
</organism>
<protein>
    <recommendedName>
        <fullName evidence="3">histidine kinase</fullName>
        <ecNumber evidence="3">2.7.13.3</ecNumber>
    </recommendedName>
</protein>